<evidence type="ECO:0000313" key="1">
    <source>
        <dbReference type="EMBL" id="CCF83305.1"/>
    </source>
</evidence>
<organism evidence="1 2">
    <name type="scientific">Nitrolancea hollandica Lb</name>
    <dbReference type="NCBI Taxonomy" id="1129897"/>
    <lineage>
        <taxon>Bacteria</taxon>
        <taxon>Pseudomonadati</taxon>
        <taxon>Thermomicrobiota</taxon>
        <taxon>Thermomicrobia</taxon>
        <taxon>Sphaerobacterales</taxon>
        <taxon>Sphaerobacterineae</taxon>
        <taxon>Sphaerobacteraceae</taxon>
        <taxon>Nitrolancea</taxon>
    </lineage>
</organism>
<evidence type="ECO:0000313" key="2">
    <source>
        <dbReference type="Proteomes" id="UP000004221"/>
    </source>
</evidence>
<dbReference type="AlphaFoldDB" id="I4EF43"/>
<dbReference type="EMBL" id="CAGS01000136">
    <property type="protein sequence ID" value="CCF83305.1"/>
    <property type="molecule type" value="Genomic_DNA"/>
</dbReference>
<dbReference type="Proteomes" id="UP000004221">
    <property type="component" value="Unassembled WGS sequence"/>
</dbReference>
<name>I4EF43_9BACT</name>
<proteinExistence type="predicted"/>
<reference evidence="1 2" key="1">
    <citation type="journal article" date="2012" name="ISME J.">
        <title>Nitrification expanded: discovery, physiology and genomics of a nitrite-oxidizing bacterium from the phylum Chloroflexi.</title>
        <authorList>
            <person name="Sorokin D.Y."/>
            <person name="Lucker S."/>
            <person name="Vejmelkova D."/>
            <person name="Kostrikina N.A."/>
            <person name="Kleerebezem R."/>
            <person name="Rijpstra W.I."/>
            <person name="Damste J.S."/>
            <person name="Le Paslier D."/>
            <person name="Muyzer G."/>
            <person name="Wagner M."/>
            <person name="van Loosdrecht M.C."/>
            <person name="Daims H."/>
        </authorList>
    </citation>
    <scope>NUCLEOTIDE SEQUENCE [LARGE SCALE GENOMIC DNA]</scope>
    <source>
        <strain evidence="2">none</strain>
    </source>
</reference>
<keyword evidence="2" id="KW-1185">Reference proteome</keyword>
<accession>I4EF43</accession>
<comment type="caution">
    <text evidence="1">The sequence shown here is derived from an EMBL/GenBank/DDBJ whole genome shotgun (WGS) entry which is preliminary data.</text>
</comment>
<protein>
    <submittedName>
        <fullName evidence="1">Uncharacterized protein</fullName>
    </submittedName>
</protein>
<gene>
    <name evidence="1" type="ORF">NITHO_2200002</name>
</gene>
<sequence>MMSLERGSDLGREGLGKGDRTLVFPAGTPWCEPVAPVACSPGNRYFASGSLLGPWHGTRAGEREAGSATDDPAVSGFAAGRSLFYALRERGRLLPAP</sequence>